<dbReference type="EMBL" id="JBBNAG010000002">
    <property type="protein sequence ID" value="KAK9157285.1"/>
    <property type="molecule type" value="Genomic_DNA"/>
</dbReference>
<feature type="compositionally biased region" description="Acidic residues" evidence="1">
    <location>
        <begin position="19"/>
        <end position="28"/>
    </location>
</feature>
<feature type="compositionally biased region" description="Basic residues" evidence="1">
    <location>
        <begin position="33"/>
        <end position="43"/>
    </location>
</feature>
<feature type="compositionally biased region" description="Basic residues" evidence="1">
    <location>
        <begin position="86"/>
        <end position="98"/>
    </location>
</feature>
<dbReference type="AlphaFoldDB" id="A0AAP0PW55"/>
<dbReference type="Proteomes" id="UP001419268">
    <property type="component" value="Unassembled WGS sequence"/>
</dbReference>
<name>A0AAP0PW55_9MAGN</name>
<organism evidence="2 3">
    <name type="scientific">Stephania cephalantha</name>
    <dbReference type="NCBI Taxonomy" id="152367"/>
    <lineage>
        <taxon>Eukaryota</taxon>
        <taxon>Viridiplantae</taxon>
        <taxon>Streptophyta</taxon>
        <taxon>Embryophyta</taxon>
        <taxon>Tracheophyta</taxon>
        <taxon>Spermatophyta</taxon>
        <taxon>Magnoliopsida</taxon>
        <taxon>Ranunculales</taxon>
        <taxon>Menispermaceae</taxon>
        <taxon>Menispermoideae</taxon>
        <taxon>Cissampelideae</taxon>
        <taxon>Stephania</taxon>
    </lineage>
</organism>
<feature type="compositionally biased region" description="Basic residues" evidence="1">
    <location>
        <begin position="1"/>
        <end position="13"/>
    </location>
</feature>
<feature type="compositionally biased region" description="Low complexity" evidence="1">
    <location>
        <begin position="56"/>
        <end position="66"/>
    </location>
</feature>
<keyword evidence="3" id="KW-1185">Reference proteome</keyword>
<evidence type="ECO:0000256" key="1">
    <source>
        <dbReference type="SAM" id="MobiDB-lite"/>
    </source>
</evidence>
<evidence type="ECO:0000313" key="2">
    <source>
        <dbReference type="EMBL" id="KAK9157285.1"/>
    </source>
</evidence>
<feature type="region of interest" description="Disordered" evidence="1">
    <location>
        <begin position="1"/>
        <end position="108"/>
    </location>
</feature>
<proteinExistence type="predicted"/>
<sequence length="108" mass="11885">MEARDGRRRRRGRGSGGGEGEEQEAAEEERERSRMRRRRRRARAGGDGRGEGGAANEGKGAANVVEEGGENEAEAGEAVVRPVRTAPHRAQRRLRRLTPQRGVAERSD</sequence>
<protein>
    <submittedName>
        <fullName evidence="2">Uncharacterized protein</fullName>
    </submittedName>
</protein>
<comment type="caution">
    <text evidence="2">The sequence shown here is derived from an EMBL/GenBank/DDBJ whole genome shotgun (WGS) entry which is preliminary data.</text>
</comment>
<reference evidence="2 3" key="1">
    <citation type="submission" date="2024-01" db="EMBL/GenBank/DDBJ databases">
        <title>Genome assemblies of Stephania.</title>
        <authorList>
            <person name="Yang L."/>
        </authorList>
    </citation>
    <scope>NUCLEOTIDE SEQUENCE [LARGE SCALE GENOMIC DNA]</scope>
    <source>
        <strain evidence="2">JXDWG</strain>
        <tissue evidence="2">Leaf</tissue>
    </source>
</reference>
<evidence type="ECO:0000313" key="3">
    <source>
        <dbReference type="Proteomes" id="UP001419268"/>
    </source>
</evidence>
<gene>
    <name evidence="2" type="ORF">Scep_003859</name>
</gene>
<accession>A0AAP0PW55</accession>